<evidence type="ECO:0000313" key="2">
    <source>
        <dbReference type="EMBL" id="QHS82114.1"/>
    </source>
</evidence>
<proteinExistence type="predicted"/>
<organism evidence="2">
    <name type="scientific">viral metagenome</name>
    <dbReference type="NCBI Taxonomy" id="1070528"/>
    <lineage>
        <taxon>unclassified sequences</taxon>
        <taxon>metagenomes</taxon>
        <taxon>organismal metagenomes</taxon>
    </lineage>
</organism>
<dbReference type="SUPFAM" id="SSF56784">
    <property type="entry name" value="HAD-like"/>
    <property type="match status" value="1"/>
</dbReference>
<dbReference type="InterPro" id="IPR036412">
    <property type="entry name" value="HAD-like_sf"/>
</dbReference>
<dbReference type="SMART" id="SM00577">
    <property type="entry name" value="CPDc"/>
    <property type="match status" value="1"/>
</dbReference>
<dbReference type="PROSITE" id="PS50969">
    <property type="entry name" value="FCP1"/>
    <property type="match status" value="1"/>
</dbReference>
<dbReference type="Pfam" id="PF03031">
    <property type="entry name" value="NIF"/>
    <property type="match status" value="1"/>
</dbReference>
<name>A0A6C0AQQ2_9ZZZZ</name>
<dbReference type="InterPro" id="IPR050365">
    <property type="entry name" value="TIM50"/>
</dbReference>
<protein>
    <recommendedName>
        <fullName evidence="1">FCP1 homology domain-containing protein</fullName>
    </recommendedName>
</protein>
<dbReference type="PANTHER" id="PTHR12210">
    <property type="entry name" value="DULLARD PROTEIN PHOSPHATASE"/>
    <property type="match status" value="1"/>
</dbReference>
<feature type="domain" description="FCP1 homology" evidence="1">
    <location>
        <begin position="1"/>
        <end position="172"/>
    </location>
</feature>
<dbReference type="EMBL" id="MN740762">
    <property type="protein sequence ID" value="QHS82114.1"/>
    <property type="molecule type" value="Genomic_DNA"/>
</dbReference>
<dbReference type="Gene3D" id="3.40.50.1000">
    <property type="entry name" value="HAD superfamily/HAD-like"/>
    <property type="match status" value="1"/>
</dbReference>
<accession>A0A6C0AQQ2</accession>
<evidence type="ECO:0000259" key="1">
    <source>
        <dbReference type="PROSITE" id="PS50969"/>
    </source>
</evidence>
<reference evidence="2" key="1">
    <citation type="journal article" date="2020" name="Nature">
        <title>Giant virus diversity and host interactions through global metagenomics.</title>
        <authorList>
            <person name="Schulz F."/>
            <person name="Roux S."/>
            <person name="Paez-Espino D."/>
            <person name="Jungbluth S."/>
            <person name="Walsh D.A."/>
            <person name="Denef V.J."/>
            <person name="McMahon K.D."/>
            <person name="Konstantinidis K.T."/>
            <person name="Eloe-Fadrosh E.A."/>
            <person name="Kyrpides N.C."/>
            <person name="Woyke T."/>
        </authorList>
    </citation>
    <scope>NUCLEOTIDE SEQUENCE</scope>
    <source>
        <strain evidence="2">GVMAG-S-1101165-79</strain>
    </source>
</reference>
<sequence length="175" mass="20856">MNIILDMDQTLIHSNLNSYSIYADPIPRPHLKEFLEFVFENCKNVSIWTHGLKEWYDVVYEKVFKDLIPQGKSFHFVRTRQTPLGDYNDLIQINKKLSEFNSNIPSMRFLKPLLVIYKKYPDKYNENNTFIIDDNPITYSINKENAIEIKPYNGIDNLDTELLRIIELIKKKYFI</sequence>
<dbReference type="InterPro" id="IPR004274">
    <property type="entry name" value="FCP1_dom"/>
</dbReference>
<dbReference type="AlphaFoldDB" id="A0A6C0AQQ2"/>
<dbReference type="InterPro" id="IPR023214">
    <property type="entry name" value="HAD_sf"/>
</dbReference>